<name>A0A7R7HW14_9ACTN</name>
<dbReference type="Proteomes" id="UP000611640">
    <property type="component" value="Chromosome"/>
</dbReference>
<evidence type="ECO:0000313" key="8">
    <source>
        <dbReference type="EMBL" id="BCJ34612.1"/>
    </source>
</evidence>
<keyword evidence="9" id="KW-1185">Reference proteome</keyword>
<keyword evidence="4 6" id="KW-1133">Transmembrane helix</keyword>
<evidence type="ECO:0000313" key="9">
    <source>
        <dbReference type="Proteomes" id="UP000611640"/>
    </source>
</evidence>
<dbReference type="InterPro" id="IPR027379">
    <property type="entry name" value="CLS_N"/>
</dbReference>
<dbReference type="EMBL" id="AP023355">
    <property type="protein sequence ID" value="BCJ34612.1"/>
    <property type="molecule type" value="Genomic_DNA"/>
</dbReference>
<evidence type="ECO:0000256" key="4">
    <source>
        <dbReference type="ARBA" id="ARBA00022989"/>
    </source>
</evidence>
<evidence type="ECO:0000259" key="7">
    <source>
        <dbReference type="Pfam" id="PF13396"/>
    </source>
</evidence>
<comment type="subcellular location">
    <subcellularLocation>
        <location evidence="1">Cell membrane</location>
        <topology evidence="1">Multi-pass membrane protein</topology>
    </subcellularLocation>
</comment>
<evidence type="ECO:0000256" key="2">
    <source>
        <dbReference type="ARBA" id="ARBA00022475"/>
    </source>
</evidence>
<accession>A0A7R7HW14</accession>
<keyword evidence="5 6" id="KW-0472">Membrane</keyword>
<dbReference type="RefSeq" id="WP_203961322.1">
    <property type="nucleotide sequence ID" value="NZ_AP023355.1"/>
</dbReference>
<feature type="transmembrane region" description="Helical" evidence="6">
    <location>
        <begin position="40"/>
        <end position="60"/>
    </location>
</feature>
<feature type="domain" description="Cardiolipin synthase N-terminal" evidence="7">
    <location>
        <begin position="21"/>
        <end position="62"/>
    </location>
</feature>
<evidence type="ECO:0000256" key="3">
    <source>
        <dbReference type="ARBA" id="ARBA00022692"/>
    </source>
</evidence>
<organism evidence="8 9">
    <name type="scientific">Actinocatenispora thailandica</name>
    <dbReference type="NCBI Taxonomy" id="227318"/>
    <lineage>
        <taxon>Bacteria</taxon>
        <taxon>Bacillati</taxon>
        <taxon>Actinomycetota</taxon>
        <taxon>Actinomycetes</taxon>
        <taxon>Micromonosporales</taxon>
        <taxon>Micromonosporaceae</taxon>
        <taxon>Actinocatenispora</taxon>
    </lineage>
</organism>
<evidence type="ECO:0000256" key="1">
    <source>
        <dbReference type="ARBA" id="ARBA00004651"/>
    </source>
</evidence>
<keyword evidence="2" id="KW-1003">Cell membrane</keyword>
<dbReference type="AlphaFoldDB" id="A0A7R7HW14"/>
<evidence type="ECO:0000256" key="6">
    <source>
        <dbReference type="SAM" id="Phobius"/>
    </source>
</evidence>
<evidence type="ECO:0000256" key="5">
    <source>
        <dbReference type="ARBA" id="ARBA00023136"/>
    </source>
</evidence>
<dbReference type="KEGG" id="atl:Athai_21150"/>
<dbReference type="Pfam" id="PF13396">
    <property type="entry name" value="PLDc_N"/>
    <property type="match status" value="1"/>
</dbReference>
<protein>
    <recommendedName>
        <fullName evidence="7">Cardiolipin synthase N-terminal domain-containing protein</fullName>
    </recommendedName>
</protein>
<reference evidence="8 9" key="1">
    <citation type="submission" date="2020-08" db="EMBL/GenBank/DDBJ databases">
        <title>Whole genome shotgun sequence of Actinocatenispora thailandica NBRC 105041.</title>
        <authorList>
            <person name="Komaki H."/>
            <person name="Tamura T."/>
        </authorList>
    </citation>
    <scope>NUCLEOTIDE SEQUENCE [LARGE SCALE GENOMIC DNA]</scope>
    <source>
        <strain evidence="8 9">NBRC 105041</strain>
    </source>
</reference>
<keyword evidence="3 6" id="KW-0812">Transmembrane</keyword>
<sequence length="64" mass="6799">MSPTLTAALLVVVAAAGFAGYCVTDLARADDRDILLLPRMAWVVICVLSVPIGGIAYLLLGRRR</sequence>
<dbReference type="GO" id="GO:0005886">
    <property type="term" value="C:plasma membrane"/>
    <property type="evidence" value="ECO:0007669"/>
    <property type="project" value="UniProtKB-SubCell"/>
</dbReference>
<proteinExistence type="predicted"/>
<gene>
    <name evidence="8" type="ORF">Athai_21150</name>
</gene>